<reference evidence="4 5" key="1">
    <citation type="submission" date="2011-02" db="EMBL/GenBank/DDBJ databases">
        <title>The Genome Sequence of Sphaeroforma arctica JP610.</title>
        <authorList>
            <consortium name="The Broad Institute Genome Sequencing Platform"/>
            <person name="Russ C."/>
            <person name="Cuomo C."/>
            <person name="Young S.K."/>
            <person name="Zeng Q."/>
            <person name="Gargeya S."/>
            <person name="Alvarado L."/>
            <person name="Berlin A."/>
            <person name="Chapman S.B."/>
            <person name="Chen Z."/>
            <person name="Freedman E."/>
            <person name="Gellesch M."/>
            <person name="Goldberg J."/>
            <person name="Griggs A."/>
            <person name="Gujja S."/>
            <person name="Heilman E."/>
            <person name="Heiman D."/>
            <person name="Howarth C."/>
            <person name="Mehta T."/>
            <person name="Neiman D."/>
            <person name="Pearson M."/>
            <person name="Roberts A."/>
            <person name="Saif S."/>
            <person name="Shea T."/>
            <person name="Shenoy N."/>
            <person name="Sisk P."/>
            <person name="Stolte C."/>
            <person name="Sykes S."/>
            <person name="White J."/>
            <person name="Yandava C."/>
            <person name="Burger G."/>
            <person name="Gray M.W."/>
            <person name="Holland P.W.H."/>
            <person name="King N."/>
            <person name="Lang F.B.F."/>
            <person name="Roger A.J."/>
            <person name="Ruiz-Trillo I."/>
            <person name="Haas B."/>
            <person name="Nusbaum C."/>
            <person name="Birren B."/>
        </authorList>
    </citation>
    <scope>NUCLEOTIDE SEQUENCE [LARGE SCALE GENOMIC DNA]</scope>
    <source>
        <strain evidence="4 5">JP610</strain>
    </source>
</reference>
<dbReference type="PANTHER" id="PTHR46753:SF3">
    <property type="entry name" value="PDZ DOMAIN-CONTAINING PROTEIN"/>
    <property type="match status" value="1"/>
</dbReference>
<name>A0A0L0FDL8_9EUKA</name>
<dbReference type="RefSeq" id="XP_014148769.1">
    <property type="nucleotide sequence ID" value="XM_014293294.1"/>
</dbReference>
<keyword evidence="3" id="KW-0472">Membrane</keyword>
<feature type="region of interest" description="Disordered" evidence="2">
    <location>
        <begin position="1107"/>
        <end position="1126"/>
    </location>
</feature>
<dbReference type="PANTHER" id="PTHR46753">
    <property type="entry name" value="FYVE AND COILED-COIL DOMAIN-CONTAINING PROTEIN 1"/>
    <property type="match status" value="1"/>
</dbReference>
<dbReference type="EMBL" id="KQ244022">
    <property type="protein sequence ID" value="KNC74867.1"/>
    <property type="molecule type" value="Genomic_DNA"/>
</dbReference>
<evidence type="ECO:0000313" key="4">
    <source>
        <dbReference type="EMBL" id="KNC74867.1"/>
    </source>
</evidence>
<dbReference type="GeneID" id="25913099"/>
<dbReference type="AlphaFoldDB" id="A0A0L0FDL8"/>
<feature type="region of interest" description="Disordered" evidence="2">
    <location>
        <begin position="984"/>
        <end position="1044"/>
    </location>
</feature>
<keyword evidence="1" id="KW-0175">Coiled coil</keyword>
<sequence>MSYLSEVFALRYDGESLYGHPGAFGGAPASELQDLRAFLVQKADALKELDGEIKELKTACEAEHALYLAQNETCTALQTECNTSQEAYDALNAECGANQTTHLSQISILTSTGEGLEIRLAACYEAKRLLLNEKMTAEKVLSAAAERVESLESDLKVCNTTLQAEQTARTLTNTSLAECNDRENATSTKLAQVAKAFNISEHRAHDHAEKHKIALNETQTTLNETEALYTECVASLAKQAITSAAAMNDSARAVAMCHSSARLETKKVYDLHVQVQKLTDELHKVEQDSLSRCTTAAPPTKLGPPTLNLPTLKPPASVLPPDVLQEVVTAEPSPTETLEAPADKETPQVGAECEKLAKNMTKKITQELTQNKTEELTQNITVELTQKITQELTEELTEKLAEREAAVSEVEKGLFVRENAVVKRETASQKEVQALKAENMRMIFREKQLMVRAQALDETMANGPDYDIVGALKEACTPTAVVGENAGHAGKPETSQPKDDGNPYVNINAKFSIKDDGATGNFAESQERLENAEARNAELSTEVMAARETIQALEKRLRQEHMVRGVLEEGIVPLYLLRPSLLMASTDKFVWGANVFVAFTSVLLFVLALMVFGGMLGRGGMSPAEVDALVHKKTSEAQQQIQQHPQHRPSSQSGEFNSALRTPEANPAAWLQEKLDDTLAAQHQMTDDIEVLNRNLSDRDRQIAKFRDLYAEVYASIKRPSGGNGRELLAIKAQLQEVQVKLRDEKDKFQRRETTFYALDQKNQREREEVREKFENDMRDLVADVKRLEGIVEARDIRLKELESDTAALNIELEEALQKVEKSDRSLDETIEKHRVSSDELRDELSLLKAKCATFELSGGIEESAAIEALQEKSKEEVAEVRKERDECLERINNYREQRDQQATKNAAQYTLLKAEKDANMKLREDVAELTRSCEMEVKKRIVYKKIMERDLEATRAEAAQNAAELATLNNKFKATVEILERSKRETATGNSSTGFSTLPTSQRETATGNSSAGFSTLPINLSPQVPAHNRPEPSQKKNLEMSPSATARDIVGASALTTVESEVVPLSIYMRAGDTSSLMGPPPSTKSDINISPTVPTINDKAQVSAKNLPDAAESADREDETPPAVTPMFLIPLAMEKRQRSHLFPLVPKSRH</sequence>
<keyword evidence="5" id="KW-1185">Reference proteome</keyword>
<feature type="transmembrane region" description="Helical" evidence="3">
    <location>
        <begin position="589"/>
        <end position="612"/>
    </location>
</feature>
<feature type="coiled-coil region" evidence="1">
    <location>
        <begin position="39"/>
        <end position="94"/>
    </location>
</feature>
<dbReference type="Proteomes" id="UP000054560">
    <property type="component" value="Unassembled WGS sequence"/>
</dbReference>
<feature type="compositionally biased region" description="Polar residues" evidence="2">
    <location>
        <begin position="988"/>
        <end position="1024"/>
    </location>
</feature>
<keyword evidence="3" id="KW-1133">Transmembrane helix</keyword>
<evidence type="ECO:0000313" key="5">
    <source>
        <dbReference type="Proteomes" id="UP000054560"/>
    </source>
</evidence>
<organism evidence="4 5">
    <name type="scientific">Sphaeroforma arctica JP610</name>
    <dbReference type="NCBI Taxonomy" id="667725"/>
    <lineage>
        <taxon>Eukaryota</taxon>
        <taxon>Ichthyosporea</taxon>
        <taxon>Ichthyophonida</taxon>
        <taxon>Sphaeroforma</taxon>
    </lineage>
</organism>
<protein>
    <submittedName>
        <fullName evidence="4">Uncharacterized protein</fullName>
    </submittedName>
</protein>
<feature type="region of interest" description="Disordered" evidence="2">
    <location>
        <begin position="632"/>
        <end position="659"/>
    </location>
</feature>
<feature type="coiled-coil region" evidence="1">
    <location>
        <begin position="522"/>
        <end position="556"/>
    </location>
</feature>
<proteinExistence type="predicted"/>
<accession>A0A0L0FDL8</accession>
<keyword evidence="3" id="KW-0812">Transmembrane</keyword>
<evidence type="ECO:0000256" key="2">
    <source>
        <dbReference type="SAM" id="MobiDB-lite"/>
    </source>
</evidence>
<feature type="compositionally biased region" description="Low complexity" evidence="2">
    <location>
        <begin position="638"/>
        <end position="653"/>
    </location>
</feature>
<feature type="region of interest" description="Disordered" evidence="2">
    <location>
        <begin position="483"/>
        <end position="503"/>
    </location>
</feature>
<evidence type="ECO:0000256" key="1">
    <source>
        <dbReference type="SAM" id="Coils"/>
    </source>
</evidence>
<feature type="compositionally biased region" description="Basic and acidic residues" evidence="2">
    <location>
        <begin position="1030"/>
        <end position="1040"/>
    </location>
</feature>
<feature type="coiled-coil region" evidence="1">
    <location>
        <begin position="728"/>
        <end position="972"/>
    </location>
</feature>
<gene>
    <name evidence="4" type="ORF">SARC_12595</name>
</gene>
<evidence type="ECO:0000256" key="3">
    <source>
        <dbReference type="SAM" id="Phobius"/>
    </source>
</evidence>